<accession>A0ABY7MH66</accession>
<reference evidence="2" key="1">
    <citation type="submission" date="2021-12" db="EMBL/GenBank/DDBJ databases">
        <title>Bradyrhizobium xenonodulans sp. nov.</title>
        <authorList>
            <person name="Claassens R."/>
            <person name="Venter S.N."/>
            <person name="Beukes C.W."/>
            <person name="Stepkowski T."/>
            <person name="Steenkamp E.T."/>
        </authorList>
    </citation>
    <scope>NUCLEOTIDE SEQUENCE</scope>
    <source>
        <strain evidence="2">14AB</strain>
    </source>
</reference>
<evidence type="ECO:0000313" key="3">
    <source>
        <dbReference type="Proteomes" id="UP001179614"/>
    </source>
</evidence>
<dbReference type="Proteomes" id="UP001179614">
    <property type="component" value="Chromosome"/>
</dbReference>
<dbReference type="RefSeq" id="WP_156936865.1">
    <property type="nucleotide sequence ID" value="NZ_CP089391.1"/>
</dbReference>
<evidence type="ECO:0000256" key="1">
    <source>
        <dbReference type="SAM" id="MobiDB-lite"/>
    </source>
</evidence>
<sequence>MKFGAGHPFADPEAAARKRSPAASSPTNGQFLCDASRTGGVFQTGLTLAVERDWIKRHGSGTHFRPAEHGIGSQLVVERETKRSRSRLLRLSRLTFLN</sequence>
<organism evidence="2 3">
    <name type="scientific">Bradyrhizobium xenonodulans</name>
    <dbReference type="NCBI Taxonomy" id="2736875"/>
    <lineage>
        <taxon>Bacteria</taxon>
        <taxon>Pseudomonadati</taxon>
        <taxon>Pseudomonadota</taxon>
        <taxon>Alphaproteobacteria</taxon>
        <taxon>Hyphomicrobiales</taxon>
        <taxon>Nitrobacteraceae</taxon>
        <taxon>Bradyrhizobium</taxon>
    </lineage>
</organism>
<gene>
    <name evidence="2" type="ORF">I3J27_32900</name>
</gene>
<proteinExistence type="predicted"/>
<feature type="region of interest" description="Disordered" evidence="1">
    <location>
        <begin position="1"/>
        <end position="30"/>
    </location>
</feature>
<keyword evidence="3" id="KW-1185">Reference proteome</keyword>
<dbReference type="EMBL" id="CP089391">
    <property type="protein sequence ID" value="WBL77766.1"/>
    <property type="molecule type" value="Genomic_DNA"/>
</dbReference>
<protein>
    <submittedName>
        <fullName evidence="2">Uncharacterized protein</fullName>
    </submittedName>
</protein>
<name>A0ABY7MH66_9BRAD</name>
<evidence type="ECO:0000313" key="2">
    <source>
        <dbReference type="EMBL" id="WBL77766.1"/>
    </source>
</evidence>